<dbReference type="InterPro" id="IPR047650">
    <property type="entry name" value="Transpos_IS110"/>
</dbReference>
<feature type="domain" description="Transposase IS116/IS110/IS902 C-terminal" evidence="2">
    <location>
        <begin position="274"/>
        <end position="358"/>
    </location>
</feature>
<dbReference type="Proteomes" id="UP000263517">
    <property type="component" value="Unassembled WGS sequence"/>
</dbReference>
<dbReference type="GO" id="GO:0006313">
    <property type="term" value="P:DNA transposition"/>
    <property type="evidence" value="ECO:0007669"/>
    <property type="project" value="InterPro"/>
</dbReference>
<evidence type="ECO:0000259" key="1">
    <source>
        <dbReference type="Pfam" id="PF01548"/>
    </source>
</evidence>
<dbReference type="Pfam" id="PF01548">
    <property type="entry name" value="DEDD_Tnp_IS110"/>
    <property type="match status" value="1"/>
</dbReference>
<dbReference type="RefSeq" id="WP_272965705.1">
    <property type="nucleotide sequence ID" value="NZ_CALBIY010000072.1"/>
</dbReference>
<dbReference type="InterPro" id="IPR002525">
    <property type="entry name" value="Transp_IS110-like_N"/>
</dbReference>
<dbReference type="InterPro" id="IPR003346">
    <property type="entry name" value="Transposase_20"/>
</dbReference>
<gene>
    <name evidence="3" type="ORF">DCW74_09215</name>
</gene>
<evidence type="ECO:0000313" key="4">
    <source>
        <dbReference type="Proteomes" id="UP000263517"/>
    </source>
</evidence>
<dbReference type="EMBL" id="DNAN01000321">
    <property type="protein sequence ID" value="HAW75896.1"/>
    <property type="molecule type" value="Genomic_DNA"/>
</dbReference>
<dbReference type="GO" id="GO:0004803">
    <property type="term" value="F:transposase activity"/>
    <property type="evidence" value="ECO:0007669"/>
    <property type="project" value="InterPro"/>
</dbReference>
<dbReference type="PANTHER" id="PTHR33055:SF3">
    <property type="entry name" value="PUTATIVE TRANSPOSASE FOR IS117-RELATED"/>
    <property type="match status" value="1"/>
</dbReference>
<dbReference type="PANTHER" id="PTHR33055">
    <property type="entry name" value="TRANSPOSASE FOR INSERTION SEQUENCE ELEMENT IS1111A"/>
    <property type="match status" value="1"/>
</dbReference>
<reference evidence="3 4" key="1">
    <citation type="journal article" date="2018" name="Nat. Biotechnol.">
        <title>A standardized bacterial taxonomy based on genome phylogeny substantially revises the tree of life.</title>
        <authorList>
            <person name="Parks D.H."/>
            <person name="Chuvochina M."/>
            <person name="Waite D.W."/>
            <person name="Rinke C."/>
            <person name="Skarshewski A."/>
            <person name="Chaumeil P.A."/>
            <person name="Hugenholtz P."/>
        </authorList>
    </citation>
    <scope>NUCLEOTIDE SEQUENCE [LARGE SCALE GENOMIC DNA]</scope>
    <source>
        <strain evidence="3">UBA11978</strain>
    </source>
</reference>
<dbReference type="NCBIfam" id="NF033542">
    <property type="entry name" value="transpos_IS110"/>
    <property type="match status" value="1"/>
</dbReference>
<dbReference type="Pfam" id="PF02371">
    <property type="entry name" value="Transposase_20"/>
    <property type="match status" value="1"/>
</dbReference>
<evidence type="ECO:0000313" key="3">
    <source>
        <dbReference type="EMBL" id="HAW75896.1"/>
    </source>
</evidence>
<comment type="caution">
    <text evidence="3">The sequence shown here is derived from an EMBL/GenBank/DDBJ whole genome shotgun (WGS) entry which is preliminary data.</text>
</comment>
<feature type="domain" description="Transposase IS110-like N-terminal" evidence="1">
    <location>
        <begin position="11"/>
        <end position="165"/>
    </location>
</feature>
<proteinExistence type="predicted"/>
<accession>A0A350P3M9</accession>
<sequence length="410" mass="47297">MSRTNDFSVLIGLDWASSKHDVCIQYADGTRELAVVKHSAEAIEQWITELHQQHPGQIAIALELSKGPIVYALQKYSFVTLFPINPTMLCRYRRALSPSGAKDDPTDASIALELLVRYPDKITPLKMADDKIRKLAFLVEERRRLVDEKKRYVNRLINALKQYYPQPLEWFTHRDSQLFVEFITRWPSLDRIKRAKPDTIARFLTSRGSFAKLVSPRLEAIKSATPLTYDSVVIESNKLLAITLANQILPIITAIKTFEQEIEAIYHEMPDAALYESLPGVGKCLGPRLLVAFGEDIHRFGSAQEVQKYAGIAPVTERSGKTAWVHWRWGCSKFIRQTFTEWSAKSVLYSYWAQLYYEQQKKKGNSHHQAVRSLAFKWIRILYRCWKTNTPYNETQYLKVLKERNSPLLG</sequence>
<dbReference type="GO" id="GO:0003677">
    <property type="term" value="F:DNA binding"/>
    <property type="evidence" value="ECO:0007669"/>
    <property type="project" value="InterPro"/>
</dbReference>
<organism evidence="3 4">
    <name type="scientific">Alteromonas australica</name>
    <dbReference type="NCBI Taxonomy" id="589873"/>
    <lineage>
        <taxon>Bacteria</taxon>
        <taxon>Pseudomonadati</taxon>
        <taxon>Pseudomonadota</taxon>
        <taxon>Gammaproteobacteria</taxon>
        <taxon>Alteromonadales</taxon>
        <taxon>Alteromonadaceae</taxon>
        <taxon>Alteromonas/Salinimonas group</taxon>
        <taxon>Alteromonas</taxon>
    </lineage>
</organism>
<dbReference type="AlphaFoldDB" id="A0A350P3M9"/>
<name>A0A350P3M9_9ALTE</name>
<protein>
    <submittedName>
        <fullName evidence="3">IS110 family transposase</fullName>
    </submittedName>
</protein>
<evidence type="ECO:0000259" key="2">
    <source>
        <dbReference type="Pfam" id="PF02371"/>
    </source>
</evidence>